<reference evidence="2" key="1">
    <citation type="submission" date="2020-05" db="EMBL/GenBank/DDBJ databases">
        <authorList>
            <person name="Chiriac C."/>
            <person name="Salcher M."/>
            <person name="Ghai R."/>
            <person name="Kavagutti S V."/>
        </authorList>
    </citation>
    <scope>NUCLEOTIDE SEQUENCE</scope>
</reference>
<dbReference type="AlphaFoldDB" id="A0A6J6MCU4"/>
<dbReference type="InterPro" id="IPR013217">
    <property type="entry name" value="Methyltransf_12"/>
</dbReference>
<organism evidence="2">
    <name type="scientific">freshwater metagenome</name>
    <dbReference type="NCBI Taxonomy" id="449393"/>
    <lineage>
        <taxon>unclassified sequences</taxon>
        <taxon>metagenomes</taxon>
        <taxon>ecological metagenomes</taxon>
    </lineage>
</organism>
<proteinExistence type="predicted"/>
<sequence length="221" mass="24317">MSEIRRFAEPELMDTPEQVAAYAAADFSVPHQALVTKFAELFPDFGTGLVLDIGCGAADVTARFALQYPEAQILGVDAGPQMLRVGVAHIAILGLSSRVTLEELHIPDARLEELGPFDAFICNSLLHHLTDPAALWESLKNSVDGAPVFVQDLRRPYNHQMLEALVEMHTEGFAHELITDFHNSLRASYTAAEVREQLNSAGLTLTVEEIGDRHLIVYGRL</sequence>
<dbReference type="SUPFAM" id="SSF53335">
    <property type="entry name" value="S-adenosyl-L-methionine-dependent methyltransferases"/>
    <property type="match status" value="1"/>
</dbReference>
<protein>
    <submittedName>
        <fullName evidence="2">Unannotated protein</fullName>
    </submittedName>
</protein>
<name>A0A6J6MCU4_9ZZZZ</name>
<dbReference type="CDD" id="cd02440">
    <property type="entry name" value="AdoMet_MTases"/>
    <property type="match status" value="1"/>
</dbReference>
<dbReference type="Pfam" id="PF08242">
    <property type="entry name" value="Methyltransf_12"/>
    <property type="match status" value="1"/>
</dbReference>
<feature type="domain" description="Methyltransferase type 12" evidence="1">
    <location>
        <begin position="51"/>
        <end position="141"/>
    </location>
</feature>
<dbReference type="InterPro" id="IPR029063">
    <property type="entry name" value="SAM-dependent_MTases_sf"/>
</dbReference>
<evidence type="ECO:0000259" key="1">
    <source>
        <dbReference type="Pfam" id="PF08242"/>
    </source>
</evidence>
<gene>
    <name evidence="2" type="ORF">UFOPK2242_01422</name>
</gene>
<dbReference type="Gene3D" id="3.40.50.150">
    <property type="entry name" value="Vaccinia Virus protein VP39"/>
    <property type="match status" value="1"/>
</dbReference>
<dbReference type="EMBL" id="CAEZWM010000222">
    <property type="protein sequence ID" value="CAB4670333.1"/>
    <property type="molecule type" value="Genomic_DNA"/>
</dbReference>
<accession>A0A6J6MCU4</accession>
<evidence type="ECO:0000313" key="2">
    <source>
        <dbReference type="EMBL" id="CAB4670333.1"/>
    </source>
</evidence>